<sequence length="241" mass="26033">MIFPAIDIQNKRSVRLFKGDFNQEIVINPDPVAQASTYETAGIKALHVVDLDGAKAGKPVNYDSIVGIRQVFRGVIEVGGGIRDEATIKAYLEAGVNRVILGSVALKQAEFTKRMLATYGAERIVIGVDGLEGNVATEGWLEQSEVTMATLIREMVMAGAQYFIVTDISRDGTMSGANEILLSQLQAQFPEATIIASGGIRHREDIVSLRKKGITHCIVGKALYEGPLTLADVVALEEELC</sequence>
<dbReference type="SUPFAM" id="SSF51366">
    <property type="entry name" value="Ribulose-phoshate binding barrel"/>
    <property type="match status" value="1"/>
</dbReference>
<dbReference type="PANTHER" id="PTHR43090">
    <property type="entry name" value="1-(5-PHOSPHORIBOSYL)-5-[(5-PHOSPHORIBOSYLAMINO)METHYLIDENEAMINO] IMIDAZOLE-4-CARBOXAMIDE ISOMERASE"/>
    <property type="match status" value="1"/>
</dbReference>
<evidence type="ECO:0000256" key="2">
    <source>
        <dbReference type="ARBA" id="ARBA00004496"/>
    </source>
</evidence>
<keyword evidence="8 12" id="KW-0028">Amino-acid biosynthesis</keyword>
<dbReference type="InterPro" id="IPR013785">
    <property type="entry name" value="Aldolase_TIM"/>
</dbReference>
<dbReference type="UniPathway" id="UPA00031">
    <property type="reaction ID" value="UER00009"/>
</dbReference>
<dbReference type="GO" id="GO:0000105">
    <property type="term" value="P:L-histidine biosynthetic process"/>
    <property type="evidence" value="ECO:0007669"/>
    <property type="project" value="UniProtKB-UniRule"/>
</dbReference>
<dbReference type="EC" id="5.3.1.16" evidence="5 12"/>
<keyword evidence="16" id="KW-1185">Reference proteome</keyword>
<organism evidence="15 16">
    <name type="scientific">Veillonella criceti</name>
    <dbReference type="NCBI Taxonomy" id="103891"/>
    <lineage>
        <taxon>Bacteria</taxon>
        <taxon>Bacillati</taxon>
        <taxon>Bacillota</taxon>
        <taxon>Negativicutes</taxon>
        <taxon>Veillonellales</taxon>
        <taxon>Veillonellaceae</taxon>
        <taxon>Veillonella</taxon>
    </lineage>
</organism>
<name>A0A380NNC0_9FIRM</name>
<comment type="catalytic activity">
    <reaction evidence="1 12 14">
        <text>1-(5-phospho-beta-D-ribosyl)-5-[(5-phospho-beta-D-ribosylamino)methylideneamino]imidazole-4-carboxamide = 5-[(5-phospho-1-deoxy-D-ribulos-1-ylimino)methylamino]-1-(5-phospho-beta-D-ribosyl)imidazole-4-carboxamide</text>
        <dbReference type="Rhea" id="RHEA:15469"/>
        <dbReference type="ChEBI" id="CHEBI:58435"/>
        <dbReference type="ChEBI" id="CHEBI:58525"/>
        <dbReference type="EC" id="5.3.1.16"/>
    </reaction>
</comment>
<dbReference type="Gene3D" id="3.20.20.70">
    <property type="entry name" value="Aldolase class I"/>
    <property type="match status" value="1"/>
</dbReference>
<keyword evidence="9 12" id="KW-0368">Histidine biosynthesis</keyword>
<dbReference type="InterPro" id="IPR011060">
    <property type="entry name" value="RibuloseP-bd_barrel"/>
</dbReference>
<dbReference type="GO" id="GO:0003949">
    <property type="term" value="F:1-(5-phosphoribosyl)-5-[(5-phosphoribosylamino)methylideneamino]imidazole-4-carboxamide isomerase activity"/>
    <property type="evidence" value="ECO:0007669"/>
    <property type="project" value="UniProtKB-UniRule"/>
</dbReference>
<comment type="subcellular location">
    <subcellularLocation>
        <location evidence="2 12 14">Cytoplasm</location>
    </subcellularLocation>
</comment>
<evidence type="ECO:0000256" key="9">
    <source>
        <dbReference type="ARBA" id="ARBA00023102"/>
    </source>
</evidence>
<evidence type="ECO:0000256" key="11">
    <source>
        <dbReference type="ARBA" id="ARBA00030547"/>
    </source>
</evidence>
<feature type="active site" description="Proton donor" evidence="12">
    <location>
        <position position="129"/>
    </location>
</feature>
<evidence type="ECO:0000256" key="6">
    <source>
        <dbReference type="ARBA" id="ARBA00018464"/>
    </source>
</evidence>
<evidence type="ECO:0000256" key="7">
    <source>
        <dbReference type="ARBA" id="ARBA00022490"/>
    </source>
</evidence>
<comment type="similarity">
    <text evidence="4 12 13">Belongs to the HisA/HisF family.</text>
</comment>
<evidence type="ECO:0000256" key="13">
    <source>
        <dbReference type="RuleBase" id="RU003657"/>
    </source>
</evidence>
<evidence type="ECO:0000256" key="10">
    <source>
        <dbReference type="ARBA" id="ARBA00023235"/>
    </source>
</evidence>
<comment type="pathway">
    <text evidence="3 12 14">Amino-acid biosynthesis; L-histidine biosynthesis; L-histidine from 5-phospho-alpha-D-ribose 1-diphosphate: step 4/9.</text>
</comment>
<dbReference type="CDD" id="cd04732">
    <property type="entry name" value="HisA"/>
    <property type="match status" value="1"/>
</dbReference>
<keyword evidence="7 12" id="KW-0963">Cytoplasm</keyword>
<dbReference type="InterPro" id="IPR006063">
    <property type="entry name" value="HisA_bact_arch"/>
</dbReference>
<accession>A0A380NNC0</accession>
<dbReference type="InterPro" id="IPR044524">
    <property type="entry name" value="Isoase_HisA-like"/>
</dbReference>
<dbReference type="Proteomes" id="UP000255367">
    <property type="component" value="Unassembled WGS sequence"/>
</dbReference>
<dbReference type="EMBL" id="UHIO01000001">
    <property type="protein sequence ID" value="SUP44038.1"/>
    <property type="molecule type" value="Genomic_DNA"/>
</dbReference>
<evidence type="ECO:0000256" key="1">
    <source>
        <dbReference type="ARBA" id="ARBA00000901"/>
    </source>
</evidence>
<dbReference type="FunFam" id="3.20.20.70:FF:000009">
    <property type="entry name" value="1-(5-phosphoribosyl)-5-[(5-phosphoribosylamino)methylideneamino] imidazole-4-carboxamide isomerase"/>
    <property type="match status" value="1"/>
</dbReference>
<keyword evidence="10 12" id="KW-0413">Isomerase</keyword>
<dbReference type="OrthoDB" id="9781903at2"/>
<dbReference type="PANTHER" id="PTHR43090:SF2">
    <property type="entry name" value="1-(5-PHOSPHORIBOSYL)-5-[(5-PHOSPHORIBOSYLAMINO)METHYLIDENEAMINO] IMIDAZOLE-4-CARBOXAMIDE ISOMERASE"/>
    <property type="match status" value="1"/>
</dbReference>
<evidence type="ECO:0000256" key="8">
    <source>
        <dbReference type="ARBA" id="ARBA00022605"/>
    </source>
</evidence>
<evidence type="ECO:0000256" key="12">
    <source>
        <dbReference type="HAMAP-Rule" id="MF_01014"/>
    </source>
</evidence>
<dbReference type="GO" id="GO:0000162">
    <property type="term" value="P:L-tryptophan biosynthetic process"/>
    <property type="evidence" value="ECO:0007669"/>
    <property type="project" value="TreeGrafter"/>
</dbReference>
<dbReference type="HAMAP" id="MF_01014">
    <property type="entry name" value="HisA"/>
    <property type="match status" value="1"/>
</dbReference>
<feature type="active site" description="Proton acceptor" evidence="12">
    <location>
        <position position="7"/>
    </location>
</feature>
<evidence type="ECO:0000313" key="15">
    <source>
        <dbReference type="EMBL" id="SUP44038.1"/>
    </source>
</evidence>
<evidence type="ECO:0000256" key="4">
    <source>
        <dbReference type="ARBA" id="ARBA00009667"/>
    </source>
</evidence>
<reference evidence="15 16" key="1">
    <citation type="submission" date="2018-06" db="EMBL/GenBank/DDBJ databases">
        <authorList>
            <consortium name="Pathogen Informatics"/>
            <person name="Doyle S."/>
        </authorList>
    </citation>
    <scope>NUCLEOTIDE SEQUENCE [LARGE SCALE GENOMIC DNA]</scope>
    <source>
        <strain evidence="15 16">NCTC12020</strain>
    </source>
</reference>
<evidence type="ECO:0000256" key="5">
    <source>
        <dbReference type="ARBA" id="ARBA00012550"/>
    </source>
</evidence>
<dbReference type="InterPro" id="IPR006062">
    <property type="entry name" value="His_biosynth"/>
</dbReference>
<evidence type="ECO:0000256" key="3">
    <source>
        <dbReference type="ARBA" id="ARBA00005133"/>
    </source>
</evidence>
<dbReference type="AlphaFoldDB" id="A0A380NNC0"/>
<dbReference type="InterPro" id="IPR023016">
    <property type="entry name" value="HisA/PriA"/>
</dbReference>
<dbReference type="NCBIfam" id="TIGR00007">
    <property type="entry name" value="1-(5-phosphoribosyl)-5-[(5-phosphoribosylamino)methylideneamino]imidazole-4-carboxamide isomerase"/>
    <property type="match status" value="1"/>
</dbReference>
<evidence type="ECO:0000256" key="14">
    <source>
        <dbReference type="RuleBase" id="RU003658"/>
    </source>
</evidence>
<evidence type="ECO:0000313" key="16">
    <source>
        <dbReference type="Proteomes" id="UP000255367"/>
    </source>
</evidence>
<protein>
    <recommendedName>
        <fullName evidence="6 12">1-(5-phosphoribosyl)-5-[(5-phosphoribosylamino)methylideneamino] imidazole-4-carboxamide isomerase</fullName>
        <ecNumber evidence="5 12">5.3.1.16</ecNumber>
    </recommendedName>
    <alternativeName>
        <fullName evidence="11 12">Phosphoribosylformimino-5-aminoimidazole carboxamide ribotide isomerase</fullName>
    </alternativeName>
</protein>
<gene>
    <name evidence="12 15" type="primary">hisA</name>
    <name evidence="15" type="ORF">NCTC12020_01471</name>
</gene>
<dbReference type="Pfam" id="PF00977">
    <property type="entry name" value="His_biosynth"/>
    <property type="match status" value="1"/>
</dbReference>
<dbReference type="RefSeq" id="WP_115310603.1">
    <property type="nucleotide sequence ID" value="NZ_UHIO01000001.1"/>
</dbReference>
<proteinExistence type="inferred from homology"/>
<dbReference type="GO" id="GO:0005737">
    <property type="term" value="C:cytoplasm"/>
    <property type="evidence" value="ECO:0007669"/>
    <property type="project" value="UniProtKB-SubCell"/>
</dbReference>